<organism evidence="1 2">
    <name type="scientific">Duganella fentianensis</name>
    <dbReference type="NCBI Taxonomy" id="2692177"/>
    <lineage>
        <taxon>Bacteria</taxon>
        <taxon>Pseudomonadati</taxon>
        <taxon>Pseudomonadota</taxon>
        <taxon>Betaproteobacteria</taxon>
        <taxon>Burkholderiales</taxon>
        <taxon>Oxalobacteraceae</taxon>
        <taxon>Telluria group</taxon>
        <taxon>Duganella</taxon>
    </lineage>
</organism>
<evidence type="ECO:0000313" key="2">
    <source>
        <dbReference type="Proteomes" id="UP000444316"/>
    </source>
</evidence>
<name>A0A845I025_9BURK</name>
<gene>
    <name evidence="1" type="ORF">GTP23_17390</name>
</gene>
<keyword evidence="2" id="KW-1185">Reference proteome</keyword>
<evidence type="ECO:0000313" key="1">
    <source>
        <dbReference type="EMBL" id="MYN46820.1"/>
    </source>
</evidence>
<dbReference type="RefSeq" id="WP_161036299.1">
    <property type="nucleotide sequence ID" value="NZ_WWCL01000004.1"/>
</dbReference>
<protein>
    <submittedName>
        <fullName evidence="1">GTPase</fullName>
    </submittedName>
</protein>
<dbReference type="AlphaFoldDB" id="A0A845I025"/>
<reference evidence="1" key="1">
    <citation type="submission" date="2019-12" db="EMBL/GenBank/DDBJ databases">
        <title>Novel species isolated from a subtropical stream in China.</title>
        <authorList>
            <person name="Lu H."/>
        </authorList>
    </citation>
    <scope>NUCLEOTIDE SEQUENCE [LARGE SCALE GENOMIC DNA]</scope>
    <source>
        <strain evidence="1">FT93W</strain>
    </source>
</reference>
<dbReference type="EMBL" id="WWCL01000004">
    <property type="protein sequence ID" value="MYN46820.1"/>
    <property type="molecule type" value="Genomic_DNA"/>
</dbReference>
<comment type="caution">
    <text evidence="1">The sequence shown here is derived from an EMBL/GenBank/DDBJ whole genome shotgun (WGS) entry which is preliminary data.</text>
</comment>
<sequence length="131" mass="13432">MSGAAARAPVPTWLATGAGRETAIAARLAAASPAGAAVSSVIILEGMPSGLSPLADLADTSPSVQVLRIAPGCLHCSGNLVLRVTLNRVLRHPPEQLYIGLASAEHLELFRDFLQAAPYAALLDLQADLAA</sequence>
<dbReference type="Proteomes" id="UP000444316">
    <property type="component" value="Unassembled WGS sequence"/>
</dbReference>
<proteinExistence type="predicted"/>
<accession>A0A845I025</accession>